<gene>
    <name evidence="1" type="ORF">COCC4DRAFT_127104</name>
</gene>
<proteinExistence type="predicted"/>
<dbReference type="AlphaFoldDB" id="N4XL46"/>
<reference evidence="2" key="2">
    <citation type="journal article" date="2013" name="PLoS Genet.">
        <title>Comparative genome structure, secondary metabolite, and effector coding capacity across Cochliobolus pathogens.</title>
        <authorList>
            <person name="Condon B.J."/>
            <person name="Leng Y."/>
            <person name="Wu D."/>
            <person name="Bushley K.E."/>
            <person name="Ohm R.A."/>
            <person name="Otillar R."/>
            <person name="Martin J."/>
            <person name="Schackwitz W."/>
            <person name="Grimwood J."/>
            <person name="MohdZainudin N."/>
            <person name="Xue C."/>
            <person name="Wang R."/>
            <person name="Manning V.A."/>
            <person name="Dhillon B."/>
            <person name="Tu Z.J."/>
            <person name="Steffenson B.J."/>
            <person name="Salamov A."/>
            <person name="Sun H."/>
            <person name="Lowry S."/>
            <person name="LaButti K."/>
            <person name="Han J."/>
            <person name="Copeland A."/>
            <person name="Lindquist E."/>
            <person name="Barry K."/>
            <person name="Schmutz J."/>
            <person name="Baker S.E."/>
            <person name="Ciuffetti L.M."/>
            <person name="Grigoriev I.V."/>
            <person name="Zhong S."/>
            <person name="Turgeon B.G."/>
        </authorList>
    </citation>
    <scope>NUCLEOTIDE SEQUENCE [LARGE SCALE GENOMIC DNA]</scope>
    <source>
        <strain evidence="2">C4 / ATCC 48331 / race T</strain>
    </source>
</reference>
<accession>N4XL46</accession>
<protein>
    <submittedName>
        <fullName evidence="1">Uncharacterized protein</fullName>
    </submittedName>
</protein>
<keyword evidence="2" id="KW-1185">Reference proteome</keyword>
<sequence length="67" mass="7444">YCAKRSCAYIFAISSHLINGTNPSELDLDSRQHNVDLPLAAPVIFDPFGANQVLHVYQTQRTTVAVR</sequence>
<reference evidence="1 2" key="1">
    <citation type="journal article" date="2012" name="PLoS Pathog.">
        <title>Diverse lifestyles and strategies of plant pathogenesis encoded in the genomes of eighteen Dothideomycetes fungi.</title>
        <authorList>
            <person name="Ohm R.A."/>
            <person name="Feau N."/>
            <person name="Henrissat B."/>
            <person name="Schoch C.L."/>
            <person name="Horwitz B.A."/>
            <person name="Barry K.W."/>
            <person name="Condon B.J."/>
            <person name="Copeland A.C."/>
            <person name="Dhillon B."/>
            <person name="Glaser F."/>
            <person name="Hesse C.N."/>
            <person name="Kosti I."/>
            <person name="LaButti K."/>
            <person name="Lindquist E.A."/>
            <person name="Lucas S."/>
            <person name="Salamov A.A."/>
            <person name="Bradshaw R.E."/>
            <person name="Ciuffetti L."/>
            <person name="Hamelin R.C."/>
            <person name="Kema G.H.J."/>
            <person name="Lawrence C."/>
            <person name="Scott J.A."/>
            <person name="Spatafora J.W."/>
            <person name="Turgeon B.G."/>
            <person name="de Wit P.J.G.M."/>
            <person name="Zhong S."/>
            <person name="Goodwin S.B."/>
            <person name="Grigoriev I.V."/>
        </authorList>
    </citation>
    <scope>NUCLEOTIDE SEQUENCE [LARGE SCALE GENOMIC DNA]</scope>
    <source>
        <strain evidence="2">C4 / ATCC 48331 / race T</strain>
    </source>
</reference>
<evidence type="ECO:0000313" key="1">
    <source>
        <dbReference type="EMBL" id="ENI09368.1"/>
    </source>
</evidence>
<organism evidence="1 2">
    <name type="scientific">Cochliobolus heterostrophus (strain C4 / ATCC 48331 / race T)</name>
    <name type="common">Southern corn leaf blight fungus</name>
    <name type="synonym">Bipolaris maydis</name>
    <dbReference type="NCBI Taxonomy" id="665024"/>
    <lineage>
        <taxon>Eukaryota</taxon>
        <taxon>Fungi</taxon>
        <taxon>Dikarya</taxon>
        <taxon>Ascomycota</taxon>
        <taxon>Pezizomycotina</taxon>
        <taxon>Dothideomycetes</taxon>
        <taxon>Pleosporomycetidae</taxon>
        <taxon>Pleosporales</taxon>
        <taxon>Pleosporineae</taxon>
        <taxon>Pleosporaceae</taxon>
        <taxon>Bipolaris</taxon>
    </lineage>
</organism>
<feature type="non-terminal residue" evidence="1">
    <location>
        <position position="1"/>
    </location>
</feature>
<name>N4XL46_COCH4</name>
<dbReference type="Proteomes" id="UP000012338">
    <property type="component" value="Unassembled WGS sequence"/>
</dbReference>
<evidence type="ECO:0000313" key="2">
    <source>
        <dbReference type="Proteomes" id="UP000012338"/>
    </source>
</evidence>
<dbReference type="HOGENOM" id="CLU_2819407_0_0_1"/>
<dbReference type="EMBL" id="KB733446">
    <property type="protein sequence ID" value="ENI09368.1"/>
    <property type="molecule type" value="Genomic_DNA"/>
</dbReference>